<gene>
    <name evidence="2" type="ORF">OO014_01680</name>
</gene>
<dbReference type="InterPro" id="IPR048469">
    <property type="entry name" value="YchJ-like_M"/>
</dbReference>
<proteinExistence type="predicted"/>
<evidence type="ECO:0000313" key="2">
    <source>
        <dbReference type="EMBL" id="MDC5695953.1"/>
    </source>
</evidence>
<dbReference type="SUPFAM" id="SSF54427">
    <property type="entry name" value="NTF2-like"/>
    <property type="match status" value="1"/>
</dbReference>
<feature type="domain" description="YchJ-like middle NTF2-like" evidence="1">
    <location>
        <begin position="32"/>
        <end position="124"/>
    </location>
</feature>
<dbReference type="InterPro" id="IPR032710">
    <property type="entry name" value="NTF2-like_dom_sf"/>
</dbReference>
<evidence type="ECO:0000313" key="3">
    <source>
        <dbReference type="Proteomes" id="UP001150259"/>
    </source>
</evidence>
<name>A0ABT5GCK9_9MICO</name>
<reference evidence="2 3" key="1">
    <citation type="submission" date="2022-11" db="EMBL/GenBank/DDBJ databases">
        <title>Anaerobic phenanthrene biodegradation by a DNRA strain PheN6.</title>
        <authorList>
            <person name="Zhang Z."/>
        </authorList>
    </citation>
    <scope>NUCLEOTIDE SEQUENCE [LARGE SCALE GENOMIC DNA]</scope>
    <source>
        <strain evidence="2 3">PheN6</strain>
    </source>
</reference>
<sequence>MTGSAAGGCPCGGGPYAACCEPVLDGVRQPPTAEELMRSRYTAYARHHADHIFRTWHPRTRPERPLVDHDVVWTGLRIIRVEGGGPDDETGTVEFIASNTGPHGTGELHEVSRFARRAGRWCYVAEDEA</sequence>
<accession>A0ABT5GCK9</accession>
<protein>
    <submittedName>
        <fullName evidence="2">YchJ family metal-binding protein</fullName>
    </submittedName>
</protein>
<dbReference type="RefSeq" id="WP_272460497.1">
    <property type="nucleotide sequence ID" value="NZ_JAPFQL010000003.1"/>
</dbReference>
<dbReference type="Gene3D" id="3.10.450.50">
    <property type="match status" value="1"/>
</dbReference>
<organism evidence="2 3">
    <name type="scientific">Intrasporangium calvum</name>
    <dbReference type="NCBI Taxonomy" id="53358"/>
    <lineage>
        <taxon>Bacteria</taxon>
        <taxon>Bacillati</taxon>
        <taxon>Actinomycetota</taxon>
        <taxon>Actinomycetes</taxon>
        <taxon>Micrococcales</taxon>
        <taxon>Intrasporangiaceae</taxon>
        <taxon>Intrasporangium</taxon>
    </lineage>
</organism>
<dbReference type="Proteomes" id="UP001150259">
    <property type="component" value="Unassembled WGS sequence"/>
</dbReference>
<dbReference type="Pfam" id="PF17775">
    <property type="entry name" value="YchJ_M-like"/>
    <property type="match status" value="1"/>
</dbReference>
<keyword evidence="3" id="KW-1185">Reference proteome</keyword>
<evidence type="ECO:0000259" key="1">
    <source>
        <dbReference type="Pfam" id="PF17775"/>
    </source>
</evidence>
<dbReference type="EMBL" id="JAPFQL010000003">
    <property type="protein sequence ID" value="MDC5695953.1"/>
    <property type="molecule type" value="Genomic_DNA"/>
</dbReference>
<comment type="caution">
    <text evidence="2">The sequence shown here is derived from an EMBL/GenBank/DDBJ whole genome shotgun (WGS) entry which is preliminary data.</text>
</comment>